<accession>A0A1E2V9P5</accession>
<comment type="pathway">
    <text evidence="4">Cofactor biosynthesis; adenosylcobalamin biosynthesis; adenosylcobalamin from cob(II)yrinate a,c-diamide: step 2/7.</text>
</comment>
<dbReference type="EMBL" id="MDTQ01000001">
    <property type="protein sequence ID" value="ODC03730.1"/>
    <property type="molecule type" value="Genomic_DNA"/>
</dbReference>
<dbReference type="UniPathway" id="UPA00148">
    <property type="reaction ID" value="UER00233"/>
</dbReference>
<evidence type="ECO:0000256" key="2">
    <source>
        <dbReference type="ARBA" id="ARBA00022741"/>
    </source>
</evidence>
<dbReference type="GO" id="GO:0009236">
    <property type="term" value="P:cobalamin biosynthetic process"/>
    <property type="evidence" value="ECO:0007669"/>
    <property type="project" value="UniProtKB-UniRule"/>
</dbReference>
<dbReference type="PANTHER" id="PTHR12213:SF0">
    <property type="entry name" value="CORRINOID ADENOSYLTRANSFERASE MMAB"/>
    <property type="match status" value="1"/>
</dbReference>
<comment type="similarity">
    <text evidence="4">Belongs to the Cob(I)alamin adenosyltransferase family.</text>
</comment>
<gene>
    <name evidence="6" type="ORF">BFW38_09435</name>
</gene>
<reference evidence="6 7" key="1">
    <citation type="submission" date="2016-08" db="EMBL/GenBank/DDBJ databases">
        <authorList>
            <person name="Seilhamer J.J."/>
        </authorList>
    </citation>
    <scope>NUCLEOTIDE SEQUENCE [LARGE SCALE GENOMIC DNA]</scope>
    <source>
        <strain evidence="6 7">PH27A</strain>
    </source>
</reference>
<feature type="domain" description="Cobalamin adenosyltransferase-like" evidence="5">
    <location>
        <begin position="6"/>
        <end position="167"/>
    </location>
</feature>
<evidence type="ECO:0000313" key="6">
    <source>
        <dbReference type="EMBL" id="ODC03730.1"/>
    </source>
</evidence>
<evidence type="ECO:0000256" key="1">
    <source>
        <dbReference type="ARBA" id="ARBA00022679"/>
    </source>
</evidence>
<dbReference type="GO" id="GO:0008817">
    <property type="term" value="F:corrinoid adenosyltransferase activity"/>
    <property type="evidence" value="ECO:0007669"/>
    <property type="project" value="UniProtKB-UniRule"/>
</dbReference>
<keyword evidence="1 4" id="KW-0808">Transferase</keyword>
<keyword evidence="7" id="KW-1185">Reference proteome</keyword>
<keyword evidence="4" id="KW-0169">Cobalamin biosynthesis</keyword>
<sequence>MRLTRITTRTGDEGITGLADGQRLPKHHPRIALMGELDELNCELGMLQALLPDPDIHELAPLLTRLQHHLFDLGGELAMPGHQALGEAALERLDQAIETLNSTLPPLKDFILPGGSKVAAQCHLARAKARRVERQWTGTSHEIEGLNPVGQAYLNRLSDLLFIMARRLARDTGEEILWHSGQDA</sequence>
<dbReference type="NCBIfam" id="TIGR00636">
    <property type="entry name" value="PduO_Nterm"/>
    <property type="match status" value="1"/>
</dbReference>
<comment type="catalytic activity">
    <reaction evidence="4">
        <text>2 cob(II)yrinate a,c diamide + reduced [electron-transfer flavoprotein] + 2 ATP = 2 adenosylcob(III)yrinate a,c-diamide + 2 triphosphate + oxidized [electron-transfer flavoprotein] + 3 H(+)</text>
        <dbReference type="Rhea" id="RHEA:11528"/>
        <dbReference type="Rhea" id="RHEA-COMP:10685"/>
        <dbReference type="Rhea" id="RHEA-COMP:10686"/>
        <dbReference type="ChEBI" id="CHEBI:15378"/>
        <dbReference type="ChEBI" id="CHEBI:18036"/>
        <dbReference type="ChEBI" id="CHEBI:30616"/>
        <dbReference type="ChEBI" id="CHEBI:57692"/>
        <dbReference type="ChEBI" id="CHEBI:58307"/>
        <dbReference type="ChEBI" id="CHEBI:58503"/>
        <dbReference type="ChEBI" id="CHEBI:58537"/>
        <dbReference type="EC" id="2.5.1.17"/>
    </reaction>
</comment>
<evidence type="ECO:0000256" key="3">
    <source>
        <dbReference type="ARBA" id="ARBA00022840"/>
    </source>
</evidence>
<dbReference type="AlphaFoldDB" id="A0A1E2V9P5"/>
<comment type="caution">
    <text evidence="6">The sequence shown here is derived from an EMBL/GenBank/DDBJ whole genome shotgun (WGS) entry which is preliminary data.</text>
</comment>
<dbReference type="Proteomes" id="UP000094291">
    <property type="component" value="Unassembled WGS sequence"/>
</dbReference>
<proteinExistence type="inferred from homology"/>
<dbReference type="Pfam" id="PF01923">
    <property type="entry name" value="Cob_adeno_trans"/>
    <property type="match status" value="1"/>
</dbReference>
<dbReference type="Gene3D" id="1.20.1200.10">
    <property type="entry name" value="Cobalamin adenosyltransferase-like"/>
    <property type="match status" value="1"/>
</dbReference>
<evidence type="ECO:0000313" key="7">
    <source>
        <dbReference type="Proteomes" id="UP000094291"/>
    </source>
</evidence>
<protein>
    <recommendedName>
        <fullName evidence="4">Corrinoid adenosyltransferase</fullName>
        <ecNumber evidence="4">2.5.1.17</ecNumber>
    </recommendedName>
    <alternativeName>
        <fullName evidence="4">Cob(II)alamin adenosyltransferase</fullName>
    </alternativeName>
    <alternativeName>
        <fullName evidence="4">Cob(II)yrinic acid a,c-diamide adenosyltransferase</fullName>
    </alternativeName>
    <alternativeName>
        <fullName evidence="4">Cobinamide/cobalamin adenosyltransferase</fullName>
    </alternativeName>
</protein>
<name>A0A1E2V9P5_9GAMM</name>
<dbReference type="InterPro" id="IPR029499">
    <property type="entry name" value="PduO-typ"/>
</dbReference>
<dbReference type="OrthoDB" id="9778896at2"/>
<dbReference type="InterPro" id="IPR016030">
    <property type="entry name" value="CblAdoTrfase-like"/>
</dbReference>
<evidence type="ECO:0000256" key="4">
    <source>
        <dbReference type="RuleBase" id="RU366026"/>
    </source>
</evidence>
<evidence type="ECO:0000259" key="5">
    <source>
        <dbReference type="Pfam" id="PF01923"/>
    </source>
</evidence>
<dbReference type="EC" id="2.5.1.17" evidence="4"/>
<dbReference type="PANTHER" id="PTHR12213">
    <property type="entry name" value="CORRINOID ADENOSYLTRANSFERASE"/>
    <property type="match status" value="1"/>
</dbReference>
<dbReference type="InterPro" id="IPR036451">
    <property type="entry name" value="CblAdoTrfase-like_sf"/>
</dbReference>
<dbReference type="RefSeq" id="WP_068998196.1">
    <property type="nucleotide sequence ID" value="NZ_MDTQ01000001.1"/>
</dbReference>
<keyword evidence="3 4" id="KW-0067">ATP-binding</keyword>
<dbReference type="GO" id="GO:0005524">
    <property type="term" value="F:ATP binding"/>
    <property type="evidence" value="ECO:0007669"/>
    <property type="project" value="UniProtKB-UniRule"/>
</dbReference>
<keyword evidence="2 4" id="KW-0547">Nucleotide-binding</keyword>
<organism evidence="6 7">
    <name type="scientific">Terasakiispira papahanaumokuakeensis</name>
    <dbReference type="NCBI Taxonomy" id="197479"/>
    <lineage>
        <taxon>Bacteria</taxon>
        <taxon>Pseudomonadati</taxon>
        <taxon>Pseudomonadota</taxon>
        <taxon>Gammaproteobacteria</taxon>
        <taxon>Oceanospirillales</taxon>
        <taxon>Terasakiispira</taxon>
    </lineage>
</organism>
<dbReference type="STRING" id="197479.BFW38_09435"/>
<dbReference type="SUPFAM" id="SSF89028">
    <property type="entry name" value="Cobalamin adenosyltransferase-like"/>
    <property type="match status" value="1"/>
</dbReference>
<comment type="catalytic activity">
    <reaction evidence="4">
        <text>2 cob(II)alamin + reduced [electron-transfer flavoprotein] + 2 ATP = 2 adenosylcob(III)alamin + 2 triphosphate + oxidized [electron-transfer flavoprotein] + 3 H(+)</text>
        <dbReference type="Rhea" id="RHEA:28671"/>
        <dbReference type="Rhea" id="RHEA-COMP:10685"/>
        <dbReference type="Rhea" id="RHEA-COMP:10686"/>
        <dbReference type="ChEBI" id="CHEBI:15378"/>
        <dbReference type="ChEBI" id="CHEBI:16304"/>
        <dbReference type="ChEBI" id="CHEBI:18036"/>
        <dbReference type="ChEBI" id="CHEBI:18408"/>
        <dbReference type="ChEBI" id="CHEBI:30616"/>
        <dbReference type="ChEBI" id="CHEBI:57692"/>
        <dbReference type="ChEBI" id="CHEBI:58307"/>
        <dbReference type="EC" id="2.5.1.17"/>
    </reaction>
</comment>